<evidence type="ECO:0000256" key="5">
    <source>
        <dbReference type="ARBA" id="ARBA00022741"/>
    </source>
</evidence>
<protein>
    <recommendedName>
        <fullName evidence="2">non-specific serine/threonine protein kinase</fullName>
        <ecNumber evidence="2">2.7.11.1</ecNumber>
    </recommendedName>
</protein>
<dbReference type="InterPro" id="IPR017441">
    <property type="entry name" value="Protein_kinase_ATP_BS"/>
</dbReference>
<organism evidence="13 14">
    <name type="scientific">Globisporangium ultimum (strain ATCC 200006 / CBS 805.95 / DAOM BR144)</name>
    <name type="common">Pythium ultimum</name>
    <dbReference type="NCBI Taxonomy" id="431595"/>
    <lineage>
        <taxon>Eukaryota</taxon>
        <taxon>Sar</taxon>
        <taxon>Stramenopiles</taxon>
        <taxon>Oomycota</taxon>
        <taxon>Peronosporomycetes</taxon>
        <taxon>Pythiales</taxon>
        <taxon>Pythiaceae</taxon>
        <taxon>Globisporangium</taxon>
    </lineage>
</organism>
<keyword evidence="7 10" id="KW-0067">ATP-binding</keyword>
<keyword evidence="4" id="KW-0808">Transferase</keyword>
<dbReference type="Gene3D" id="3.30.200.20">
    <property type="entry name" value="Phosphorylase Kinase, domain 1"/>
    <property type="match status" value="1"/>
</dbReference>
<feature type="domain" description="Protein kinase" evidence="12">
    <location>
        <begin position="11"/>
        <end position="261"/>
    </location>
</feature>
<proteinExistence type="inferred from homology"/>
<comment type="catalytic activity">
    <reaction evidence="9">
        <text>L-seryl-[protein] + ATP = O-phospho-L-seryl-[protein] + ADP + H(+)</text>
        <dbReference type="Rhea" id="RHEA:17989"/>
        <dbReference type="Rhea" id="RHEA-COMP:9863"/>
        <dbReference type="Rhea" id="RHEA-COMP:11604"/>
        <dbReference type="ChEBI" id="CHEBI:15378"/>
        <dbReference type="ChEBI" id="CHEBI:29999"/>
        <dbReference type="ChEBI" id="CHEBI:30616"/>
        <dbReference type="ChEBI" id="CHEBI:83421"/>
        <dbReference type="ChEBI" id="CHEBI:456216"/>
        <dbReference type="EC" id="2.7.11.1"/>
    </reaction>
</comment>
<keyword evidence="14" id="KW-1185">Reference proteome</keyword>
<dbReference type="EMBL" id="GL376618">
    <property type="status" value="NOT_ANNOTATED_CDS"/>
    <property type="molecule type" value="Genomic_DNA"/>
</dbReference>
<keyword evidence="3" id="KW-0723">Serine/threonine-protein kinase</keyword>
<dbReference type="Gene3D" id="1.10.510.10">
    <property type="entry name" value="Transferase(Phosphotransferase) domain 1"/>
    <property type="match status" value="1"/>
</dbReference>
<evidence type="ECO:0000259" key="12">
    <source>
        <dbReference type="PROSITE" id="PS50011"/>
    </source>
</evidence>
<dbReference type="PROSITE" id="PS50011">
    <property type="entry name" value="PROTEIN_KINASE_DOM"/>
    <property type="match status" value="1"/>
</dbReference>
<dbReference type="HOGENOM" id="CLU_000288_63_23_1"/>
<dbReference type="CDD" id="cd06609">
    <property type="entry name" value="STKc_MST3_like"/>
    <property type="match status" value="1"/>
</dbReference>
<feature type="binding site" evidence="10">
    <location>
        <position position="40"/>
    </location>
    <ligand>
        <name>ATP</name>
        <dbReference type="ChEBI" id="CHEBI:30616"/>
    </ligand>
</feature>
<comment type="catalytic activity">
    <reaction evidence="8">
        <text>L-threonyl-[protein] + ATP = O-phospho-L-threonyl-[protein] + ADP + H(+)</text>
        <dbReference type="Rhea" id="RHEA:46608"/>
        <dbReference type="Rhea" id="RHEA-COMP:11060"/>
        <dbReference type="Rhea" id="RHEA-COMP:11605"/>
        <dbReference type="ChEBI" id="CHEBI:15378"/>
        <dbReference type="ChEBI" id="CHEBI:30013"/>
        <dbReference type="ChEBI" id="CHEBI:30616"/>
        <dbReference type="ChEBI" id="CHEBI:61977"/>
        <dbReference type="ChEBI" id="CHEBI:456216"/>
        <dbReference type="EC" id="2.7.11.1"/>
    </reaction>
</comment>
<evidence type="ECO:0000313" key="14">
    <source>
        <dbReference type="Proteomes" id="UP000019132"/>
    </source>
</evidence>
<dbReference type="VEuPathDB" id="FungiDB:PYU1_G014558"/>
<evidence type="ECO:0000256" key="8">
    <source>
        <dbReference type="ARBA" id="ARBA00047899"/>
    </source>
</evidence>
<keyword evidence="5 10" id="KW-0547">Nucleotide-binding</keyword>
<accession>K3XBJ0</accession>
<dbReference type="SMART" id="SM00220">
    <property type="entry name" value="S_TKc"/>
    <property type="match status" value="1"/>
</dbReference>
<dbReference type="PANTHER" id="PTHR48012">
    <property type="entry name" value="STERILE20-LIKE KINASE, ISOFORM B-RELATED"/>
    <property type="match status" value="1"/>
</dbReference>
<dbReference type="AlphaFoldDB" id="K3XBJ0"/>
<dbReference type="Proteomes" id="UP000019132">
    <property type="component" value="Unassembled WGS sequence"/>
</dbReference>
<dbReference type="EC" id="2.7.11.1" evidence="2"/>
<sequence>MSGTLDLNLHYELLEKIGMGAFGEVFKGIDTRTNEVCAVKIIDLESAGDEIEDVQQEINVLSQCACEQLTKYVGSFIQGTKLWIIMEYLAGGSVLDAMASGPLEEVYIAIILQELLKGVAYLHSEKKIHRDIKAANVLLSGDGHVKLADFGVTGQLTETVTKRNTAVGTPFWMAPEVIQQSEYDSKADIWSLGITAIEMAKGAPPLANIHPMKVLFMIPKEQPPVLEGNFSANFKDFVARCLKKSPHERPTAAELLRHPFIRSAKHISNLTELVERNQIDSSGAEDSFHNLHLNGGDFHDTYNGNAPLPSSSSSGARENSAYQVAEVEDRQSRGKPVHARAKSTSVGSDWDFNTVRISTTTLQSELKAMSASTFVSSADANSSTTYSSGDKNGSSYAAAHPMLTEIDNEDQDYAQDNGHLEELRKDSLEIDVDEADEEAFTNIVKPAIFDAMEDEIELPMMAINDDLDAAEEVREELLFNLMHAFESLNQQKGLLVKVLNRLVASATQQPPASAPPSSSSLSMPSTSQFSSY</sequence>
<keyword evidence="6" id="KW-0418">Kinase</keyword>
<feature type="region of interest" description="Disordered" evidence="11">
    <location>
        <begin position="506"/>
        <end position="532"/>
    </location>
</feature>
<name>K3XBJ0_GLOUD</name>
<dbReference type="EnsemblProtists" id="PYU1_T014589">
    <property type="protein sequence ID" value="PYU1_T014589"/>
    <property type="gene ID" value="PYU1_G014558"/>
</dbReference>
<dbReference type="OMA" id="FENTNCV"/>
<evidence type="ECO:0000256" key="1">
    <source>
        <dbReference type="ARBA" id="ARBA00008874"/>
    </source>
</evidence>
<evidence type="ECO:0000313" key="13">
    <source>
        <dbReference type="EnsemblProtists" id="PYU1_T014589"/>
    </source>
</evidence>
<evidence type="ECO:0000256" key="9">
    <source>
        <dbReference type="ARBA" id="ARBA00048679"/>
    </source>
</evidence>
<feature type="region of interest" description="Disordered" evidence="11">
    <location>
        <begin position="300"/>
        <end position="344"/>
    </location>
</feature>
<dbReference type="GO" id="GO:0005524">
    <property type="term" value="F:ATP binding"/>
    <property type="evidence" value="ECO:0007669"/>
    <property type="project" value="UniProtKB-UniRule"/>
</dbReference>
<evidence type="ECO:0000256" key="7">
    <source>
        <dbReference type="ARBA" id="ARBA00022840"/>
    </source>
</evidence>
<dbReference type="SUPFAM" id="SSF56112">
    <property type="entry name" value="Protein kinase-like (PK-like)"/>
    <property type="match status" value="1"/>
</dbReference>
<reference evidence="13" key="3">
    <citation type="submission" date="2015-02" db="UniProtKB">
        <authorList>
            <consortium name="EnsemblProtists"/>
        </authorList>
    </citation>
    <scope>IDENTIFICATION</scope>
    <source>
        <strain evidence="13">DAOM BR144</strain>
    </source>
</reference>
<dbReference type="InterPro" id="IPR000719">
    <property type="entry name" value="Prot_kinase_dom"/>
</dbReference>
<evidence type="ECO:0000256" key="2">
    <source>
        <dbReference type="ARBA" id="ARBA00012513"/>
    </source>
</evidence>
<dbReference type="Pfam" id="PF00069">
    <property type="entry name" value="Pkinase"/>
    <property type="match status" value="1"/>
</dbReference>
<dbReference type="InParanoid" id="K3XBJ0"/>
<dbReference type="FunFam" id="1.10.510.10:FF:000499">
    <property type="entry name" value="Serine/threonine-protein kinase KIC1"/>
    <property type="match status" value="1"/>
</dbReference>
<evidence type="ECO:0000256" key="3">
    <source>
        <dbReference type="ARBA" id="ARBA00022527"/>
    </source>
</evidence>
<dbReference type="InterPro" id="IPR050629">
    <property type="entry name" value="STE20/SPS1-PAK"/>
</dbReference>
<dbReference type="GO" id="GO:0004674">
    <property type="term" value="F:protein serine/threonine kinase activity"/>
    <property type="evidence" value="ECO:0007669"/>
    <property type="project" value="UniProtKB-KW"/>
</dbReference>
<evidence type="ECO:0000256" key="4">
    <source>
        <dbReference type="ARBA" id="ARBA00022679"/>
    </source>
</evidence>
<dbReference type="eggNOG" id="KOG0201">
    <property type="taxonomic scope" value="Eukaryota"/>
</dbReference>
<reference evidence="14" key="1">
    <citation type="journal article" date="2010" name="Genome Biol.">
        <title>Genome sequence of the necrotrophic plant pathogen Pythium ultimum reveals original pathogenicity mechanisms and effector repertoire.</title>
        <authorList>
            <person name="Levesque C.A."/>
            <person name="Brouwer H."/>
            <person name="Cano L."/>
            <person name="Hamilton J.P."/>
            <person name="Holt C."/>
            <person name="Huitema E."/>
            <person name="Raffaele S."/>
            <person name="Robideau G.P."/>
            <person name="Thines M."/>
            <person name="Win J."/>
            <person name="Zerillo M.M."/>
            <person name="Beakes G.W."/>
            <person name="Boore J.L."/>
            <person name="Busam D."/>
            <person name="Dumas B."/>
            <person name="Ferriera S."/>
            <person name="Fuerstenberg S.I."/>
            <person name="Gachon C.M."/>
            <person name="Gaulin E."/>
            <person name="Govers F."/>
            <person name="Grenville-Briggs L."/>
            <person name="Horner N."/>
            <person name="Hostetler J."/>
            <person name="Jiang R.H."/>
            <person name="Johnson J."/>
            <person name="Krajaejun T."/>
            <person name="Lin H."/>
            <person name="Meijer H.J."/>
            <person name="Moore B."/>
            <person name="Morris P."/>
            <person name="Phuntmart V."/>
            <person name="Puiu D."/>
            <person name="Shetty J."/>
            <person name="Stajich J.E."/>
            <person name="Tripathy S."/>
            <person name="Wawra S."/>
            <person name="van West P."/>
            <person name="Whitty B.R."/>
            <person name="Coutinho P.M."/>
            <person name="Henrissat B."/>
            <person name="Martin F."/>
            <person name="Thomas P.D."/>
            <person name="Tyler B.M."/>
            <person name="De Vries R.P."/>
            <person name="Kamoun S."/>
            <person name="Yandell M."/>
            <person name="Tisserat N."/>
            <person name="Buell C.R."/>
        </authorList>
    </citation>
    <scope>NUCLEOTIDE SEQUENCE</scope>
    <source>
        <strain evidence="14">DAOM:BR144</strain>
    </source>
</reference>
<dbReference type="PANTHER" id="PTHR48012:SF10">
    <property type="entry name" value="FI20177P1"/>
    <property type="match status" value="1"/>
</dbReference>
<dbReference type="GO" id="GO:0005737">
    <property type="term" value="C:cytoplasm"/>
    <property type="evidence" value="ECO:0007669"/>
    <property type="project" value="TreeGrafter"/>
</dbReference>
<evidence type="ECO:0000256" key="10">
    <source>
        <dbReference type="PROSITE-ProRule" id="PRU10141"/>
    </source>
</evidence>
<reference evidence="14" key="2">
    <citation type="submission" date="2010-04" db="EMBL/GenBank/DDBJ databases">
        <authorList>
            <person name="Buell R."/>
            <person name="Hamilton J."/>
            <person name="Hostetler J."/>
        </authorList>
    </citation>
    <scope>NUCLEOTIDE SEQUENCE [LARGE SCALE GENOMIC DNA]</scope>
    <source>
        <strain evidence="14">DAOM:BR144</strain>
    </source>
</reference>
<evidence type="ECO:0000256" key="6">
    <source>
        <dbReference type="ARBA" id="ARBA00022777"/>
    </source>
</evidence>
<dbReference type="STRING" id="431595.K3XBJ0"/>
<evidence type="ECO:0000256" key="11">
    <source>
        <dbReference type="SAM" id="MobiDB-lite"/>
    </source>
</evidence>
<comment type="similarity">
    <text evidence="1">Belongs to the protein kinase superfamily. STE Ser/Thr protein kinase family. STE20 subfamily.</text>
</comment>
<dbReference type="InterPro" id="IPR011009">
    <property type="entry name" value="Kinase-like_dom_sf"/>
</dbReference>
<dbReference type="PROSITE" id="PS00107">
    <property type="entry name" value="PROTEIN_KINASE_ATP"/>
    <property type="match status" value="1"/>
</dbReference>